<protein>
    <submittedName>
        <fullName evidence="2">YopX family protein</fullName>
    </submittedName>
</protein>
<organism evidence="2 3">
    <name type="scientific">Candidatus Companilactobacillus pullicola</name>
    <dbReference type="NCBI Taxonomy" id="2838523"/>
    <lineage>
        <taxon>Bacteria</taxon>
        <taxon>Bacillati</taxon>
        <taxon>Bacillota</taxon>
        <taxon>Bacilli</taxon>
        <taxon>Lactobacillales</taxon>
        <taxon>Lactobacillaceae</taxon>
        <taxon>Companilactobacillus</taxon>
    </lineage>
</organism>
<feature type="domain" description="YopX protein" evidence="1">
    <location>
        <begin position="11"/>
        <end position="130"/>
    </location>
</feature>
<accession>A0A9D1ZM29</accession>
<dbReference type="Gene3D" id="2.30.30.290">
    <property type="entry name" value="YopX-like domains"/>
    <property type="match status" value="1"/>
</dbReference>
<reference evidence="2" key="2">
    <citation type="submission" date="2021-04" db="EMBL/GenBank/DDBJ databases">
        <authorList>
            <person name="Gilroy R."/>
        </authorList>
    </citation>
    <scope>NUCLEOTIDE SEQUENCE</scope>
    <source>
        <strain evidence="2">3204</strain>
    </source>
</reference>
<sequence>MDETIIPDRYKYRVWSQEEQKYLDEDDITIETQGSANNVYELMAFCLGCTNEYLFEHCTGWRDWKNKPIYERDIIQTTSGKFRFVVEWDDSDGRFMLNGLDGVNWWDLNASIPGFISGGVEVIGNTHEYSNKQ</sequence>
<comment type="caution">
    <text evidence="2">The sequence shown here is derived from an EMBL/GenBank/DDBJ whole genome shotgun (WGS) entry which is preliminary data.</text>
</comment>
<dbReference type="SUPFAM" id="SSF159006">
    <property type="entry name" value="YopX-like"/>
    <property type="match status" value="1"/>
</dbReference>
<dbReference type="EMBL" id="DXCM01000025">
    <property type="protein sequence ID" value="HIY92048.1"/>
    <property type="molecule type" value="Genomic_DNA"/>
</dbReference>
<proteinExistence type="predicted"/>
<gene>
    <name evidence="2" type="ORF">H9820_03770</name>
</gene>
<name>A0A9D1ZM29_9LACO</name>
<dbReference type="AlphaFoldDB" id="A0A9D1ZM29"/>
<dbReference type="InterPro" id="IPR023385">
    <property type="entry name" value="YopX-like_C"/>
</dbReference>
<evidence type="ECO:0000259" key="1">
    <source>
        <dbReference type="Pfam" id="PF09643"/>
    </source>
</evidence>
<dbReference type="Pfam" id="PF09643">
    <property type="entry name" value="YopX"/>
    <property type="match status" value="1"/>
</dbReference>
<dbReference type="Proteomes" id="UP000824013">
    <property type="component" value="Unassembled WGS sequence"/>
</dbReference>
<evidence type="ECO:0000313" key="3">
    <source>
        <dbReference type="Proteomes" id="UP000824013"/>
    </source>
</evidence>
<evidence type="ECO:0000313" key="2">
    <source>
        <dbReference type="EMBL" id="HIY92048.1"/>
    </source>
</evidence>
<dbReference type="InterPro" id="IPR019096">
    <property type="entry name" value="YopX_protein"/>
</dbReference>
<reference evidence="2" key="1">
    <citation type="journal article" date="2021" name="PeerJ">
        <title>Extensive microbial diversity within the chicken gut microbiome revealed by metagenomics and culture.</title>
        <authorList>
            <person name="Gilroy R."/>
            <person name="Ravi A."/>
            <person name="Getino M."/>
            <person name="Pursley I."/>
            <person name="Horton D.L."/>
            <person name="Alikhan N.F."/>
            <person name="Baker D."/>
            <person name="Gharbi K."/>
            <person name="Hall N."/>
            <person name="Watson M."/>
            <person name="Adriaenssens E.M."/>
            <person name="Foster-Nyarko E."/>
            <person name="Jarju S."/>
            <person name="Secka A."/>
            <person name="Antonio M."/>
            <person name="Oren A."/>
            <person name="Chaudhuri R.R."/>
            <person name="La Ragione R."/>
            <person name="Hildebrand F."/>
            <person name="Pallen M.J."/>
        </authorList>
    </citation>
    <scope>NUCLEOTIDE SEQUENCE</scope>
    <source>
        <strain evidence="2">3204</strain>
    </source>
</reference>